<protein>
    <submittedName>
        <fullName evidence="2">Nucleotidyltransferase family protein</fullName>
    </submittedName>
</protein>
<proteinExistence type="predicted"/>
<dbReference type="RefSeq" id="WP_140988753.1">
    <property type="nucleotide sequence ID" value="NZ_VHIQ01000001.1"/>
</dbReference>
<evidence type="ECO:0000313" key="2">
    <source>
        <dbReference type="EMBL" id="TPV35744.1"/>
    </source>
</evidence>
<dbReference type="Gene3D" id="3.90.550.10">
    <property type="entry name" value="Spore Coat Polysaccharide Biosynthesis Protein SpsA, Chain A"/>
    <property type="match status" value="1"/>
</dbReference>
<dbReference type="EMBL" id="VHIQ01000001">
    <property type="protein sequence ID" value="TPV35744.1"/>
    <property type="molecule type" value="Genomic_DNA"/>
</dbReference>
<reference evidence="2 3" key="1">
    <citation type="submission" date="2019-06" db="EMBL/GenBank/DDBJ databases">
        <title>Flavobacteriaceae Paucihalobacterium erythroidium CWB-1, complete genome.</title>
        <authorList>
            <person name="Wu S."/>
        </authorList>
    </citation>
    <scope>NUCLEOTIDE SEQUENCE [LARGE SCALE GENOMIC DNA]</scope>
    <source>
        <strain evidence="2 3">CWB-1</strain>
    </source>
</reference>
<dbReference type="Proteomes" id="UP000317332">
    <property type="component" value="Unassembled WGS sequence"/>
</dbReference>
<feature type="domain" description="Nucleotidyl transferase" evidence="1">
    <location>
        <begin position="2"/>
        <end position="228"/>
    </location>
</feature>
<evidence type="ECO:0000259" key="1">
    <source>
        <dbReference type="Pfam" id="PF00483"/>
    </source>
</evidence>
<dbReference type="InterPro" id="IPR029044">
    <property type="entry name" value="Nucleotide-diphossugar_trans"/>
</dbReference>
<organism evidence="2 3">
    <name type="scientific">Paucihalobacter ruber</name>
    <dbReference type="NCBI Taxonomy" id="2567861"/>
    <lineage>
        <taxon>Bacteria</taxon>
        <taxon>Pseudomonadati</taxon>
        <taxon>Bacteroidota</taxon>
        <taxon>Flavobacteriia</taxon>
        <taxon>Flavobacteriales</taxon>
        <taxon>Flavobacteriaceae</taxon>
        <taxon>Paucihalobacter</taxon>
    </lineage>
</organism>
<dbReference type="GO" id="GO:0016740">
    <property type="term" value="F:transferase activity"/>
    <property type="evidence" value="ECO:0007669"/>
    <property type="project" value="UniProtKB-KW"/>
</dbReference>
<comment type="caution">
    <text evidence="2">The sequence shown here is derived from an EMBL/GenBank/DDBJ whole genome shotgun (WGS) entry which is preliminary data.</text>
</comment>
<dbReference type="SUPFAM" id="SSF53448">
    <property type="entry name" value="Nucleotide-diphospho-sugar transferases"/>
    <property type="match status" value="1"/>
</dbReference>
<sequence>MKAVILAGGKGTRLAPYTTVLPKPLVPVGDYPILEIIIRQLIHHNFKEVTLMVGYLSELIKAYFIQRPSITNKIKINYIGEETPTGTAGSLAWLEGMDDSFLVMNGDVLTTLDYTDIIKYHRDHNNMLTIAMHKKEVKIDLGVLELNDTNNVIGYLEKPVMNYNVSMGIYIYNPKALEFIKKGEYLDFPTLAMDLVNKGYSVMGYDNNAKWLDIGRIEDFHNATEAFEKHKNLFLPNTDL</sequence>
<keyword evidence="3" id="KW-1185">Reference proteome</keyword>
<dbReference type="InterPro" id="IPR050486">
    <property type="entry name" value="Mannose-1P_guanyltransferase"/>
</dbReference>
<gene>
    <name evidence="2" type="ORF">FJ651_02180</name>
</gene>
<dbReference type="Pfam" id="PF00483">
    <property type="entry name" value="NTP_transferase"/>
    <property type="match status" value="1"/>
</dbReference>
<evidence type="ECO:0000313" key="3">
    <source>
        <dbReference type="Proteomes" id="UP000317332"/>
    </source>
</evidence>
<dbReference type="OrthoDB" id="9813880at2"/>
<dbReference type="InterPro" id="IPR005835">
    <property type="entry name" value="NTP_transferase_dom"/>
</dbReference>
<name>A0A506PPV9_9FLAO</name>
<dbReference type="AlphaFoldDB" id="A0A506PPV9"/>
<dbReference type="PANTHER" id="PTHR22572">
    <property type="entry name" value="SUGAR-1-PHOSPHATE GUANYL TRANSFERASE"/>
    <property type="match status" value="1"/>
</dbReference>
<accession>A0A506PPV9</accession>
<keyword evidence="2" id="KW-0808">Transferase</keyword>